<dbReference type="Pfam" id="PF13466">
    <property type="entry name" value="STAS_2"/>
    <property type="match status" value="1"/>
</dbReference>
<dbReference type="AlphaFoldDB" id="A0A371WZX0"/>
<evidence type="ECO:0000259" key="1">
    <source>
        <dbReference type="PROSITE" id="PS50801"/>
    </source>
</evidence>
<dbReference type="Gene3D" id="3.30.750.24">
    <property type="entry name" value="STAS domain"/>
    <property type="match status" value="1"/>
</dbReference>
<dbReference type="InterPro" id="IPR036513">
    <property type="entry name" value="STAS_dom_sf"/>
</dbReference>
<evidence type="ECO:0000313" key="2">
    <source>
        <dbReference type="EMBL" id="RFC62505.1"/>
    </source>
</evidence>
<dbReference type="Proteomes" id="UP000264310">
    <property type="component" value="Unassembled WGS sequence"/>
</dbReference>
<sequence length="143" mass="14604">MVEDARGTGPRLRLPQSITIILSSSTSGFLASGQDKDMSSSSQDHAGRVIDVSGERSIRHANEMAAELLDALEAGDVRLDAARSGGMDAAALQVLVASGKFASGRGRSFVIHAPEGGALRGSIARAGLGEALAPVLDADPLPV</sequence>
<keyword evidence="3" id="KW-1185">Reference proteome</keyword>
<dbReference type="InterPro" id="IPR002645">
    <property type="entry name" value="STAS_dom"/>
</dbReference>
<dbReference type="PROSITE" id="PS50801">
    <property type="entry name" value="STAS"/>
    <property type="match status" value="1"/>
</dbReference>
<proteinExistence type="predicted"/>
<dbReference type="EMBL" id="QURL01000006">
    <property type="protein sequence ID" value="RFC62505.1"/>
    <property type="molecule type" value="Genomic_DNA"/>
</dbReference>
<accession>A0A371WZX0</accession>
<reference evidence="2 3" key="1">
    <citation type="submission" date="2018-08" db="EMBL/GenBank/DDBJ databases">
        <title>Fulvimarina sp. 85, whole genome shotgun sequence.</title>
        <authorList>
            <person name="Tuo L."/>
        </authorList>
    </citation>
    <scope>NUCLEOTIDE SEQUENCE [LARGE SCALE GENOMIC DNA]</scope>
    <source>
        <strain evidence="2 3">85</strain>
    </source>
</reference>
<organism evidence="2 3">
    <name type="scientific">Fulvimarina endophytica</name>
    <dbReference type="NCBI Taxonomy" id="2293836"/>
    <lineage>
        <taxon>Bacteria</taxon>
        <taxon>Pseudomonadati</taxon>
        <taxon>Pseudomonadota</taxon>
        <taxon>Alphaproteobacteria</taxon>
        <taxon>Hyphomicrobiales</taxon>
        <taxon>Aurantimonadaceae</taxon>
        <taxon>Fulvimarina</taxon>
    </lineage>
</organism>
<feature type="domain" description="STAS" evidence="1">
    <location>
        <begin position="49"/>
        <end position="143"/>
    </location>
</feature>
<name>A0A371WZX0_9HYPH</name>
<dbReference type="SUPFAM" id="SSF52091">
    <property type="entry name" value="SpoIIaa-like"/>
    <property type="match status" value="1"/>
</dbReference>
<evidence type="ECO:0000313" key="3">
    <source>
        <dbReference type="Proteomes" id="UP000264310"/>
    </source>
</evidence>
<gene>
    <name evidence="2" type="ORF">DYI37_14670</name>
</gene>
<dbReference type="InterPro" id="IPR058548">
    <property type="entry name" value="MlaB-like_STAS"/>
</dbReference>
<protein>
    <submittedName>
        <fullName evidence="2">STAS domain-containing protein</fullName>
    </submittedName>
</protein>
<comment type="caution">
    <text evidence="2">The sequence shown here is derived from an EMBL/GenBank/DDBJ whole genome shotgun (WGS) entry which is preliminary data.</text>
</comment>